<dbReference type="AlphaFoldDB" id="U4LE76"/>
<protein>
    <submittedName>
        <fullName evidence="2">Uncharacterized protein</fullName>
    </submittedName>
</protein>
<evidence type="ECO:0000313" key="2">
    <source>
        <dbReference type="EMBL" id="CCX29817.1"/>
    </source>
</evidence>
<gene>
    <name evidence="2" type="ORF">PCON_07223</name>
</gene>
<feature type="region of interest" description="Disordered" evidence="1">
    <location>
        <begin position="15"/>
        <end position="39"/>
    </location>
</feature>
<accession>U4LE76</accession>
<sequence length="39" mass="4278">MDCFRYIPAALSTPQVRDDHGGMTLESTTLSATSHKEPL</sequence>
<dbReference type="EMBL" id="HF935358">
    <property type="protein sequence ID" value="CCX29817.1"/>
    <property type="molecule type" value="Genomic_DNA"/>
</dbReference>
<keyword evidence="3" id="KW-1185">Reference proteome</keyword>
<evidence type="ECO:0000256" key="1">
    <source>
        <dbReference type="SAM" id="MobiDB-lite"/>
    </source>
</evidence>
<reference evidence="2 3" key="1">
    <citation type="journal article" date="2013" name="PLoS Genet.">
        <title>The genome and development-dependent transcriptomes of Pyronema confluens: a window into fungal evolution.</title>
        <authorList>
            <person name="Traeger S."/>
            <person name="Altegoer F."/>
            <person name="Freitag M."/>
            <person name="Gabaldon T."/>
            <person name="Kempken F."/>
            <person name="Kumar A."/>
            <person name="Marcet-Houben M."/>
            <person name="Poggeler S."/>
            <person name="Stajich J.E."/>
            <person name="Nowrousian M."/>
        </authorList>
    </citation>
    <scope>NUCLEOTIDE SEQUENCE [LARGE SCALE GENOMIC DNA]</scope>
    <source>
        <strain evidence="3">CBS 100304</strain>
        <tissue evidence="2">Vegetative mycelium</tissue>
    </source>
</reference>
<organism evidence="2 3">
    <name type="scientific">Pyronema omphalodes (strain CBS 100304)</name>
    <name type="common">Pyronema confluens</name>
    <dbReference type="NCBI Taxonomy" id="1076935"/>
    <lineage>
        <taxon>Eukaryota</taxon>
        <taxon>Fungi</taxon>
        <taxon>Dikarya</taxon>
        <taxon>Ascomycota</taxon>
        <taxon>Pezizomycotina</taxon>
        <taxon>Pezizomycetes</taxon>
        <taxon>Pezizales</taxon>
        <taxon>Pyronemataceae</taxon>
        <taxon>Pyronema</taxon>
    </lineage>
</organism>
<evidence type="ECO:0000313" key="3">
    <source>
        <dbReference type="Proteomes" id="UP000018144"/>
    </source>
</evidence>
<name>U4LE76_PYROM</name>
<proteinExistence type="predicted"/>
<dbReference type="Proteomes" id="UP000018144">
    <property type="component" value="Unassembled WGS sequence"/>
</dbReference>